<name>A0ABP0MRP9_9DINO</name>
<dbReference type="InterPro" id="IPR029071">
    <property type="entry name" value="Ubiquitin-like_domsf"/>
</dbReference>
<protein>
    <submittedName>
        <fullName evidence="4">Actin-binding protein IPP (Intracisternal A particle-promoted polypeptide) (IPP) (Kelch-like protein 27)</fullName>
    </submittedName>
</protein>
<dbReference type="CDD" id="cd17039">
    <property type="entry name" value="Ubl_ubiquitin_like"/>
    <property type="match status" value="1"/>
</dbReference>
<evidence type="ECO:0000256" key="1">
    <source>
        <dbReference type="ARBA" id="ARBA00022441"/>
    </source>
</evidence>
<dbReference type="PANTHER" id="PTHR24412:SF489">
    <property type="entry name" value="RING FINGER DOMAIN AND KELCH REPEAT-CONTAINING PROTEIN DDB_G0271372"/>
    <property type="match status" value="1"/>
</dbReference>
<keyword evidence="5" id="KW-1185">Reference proteome</keyword>
<gene>
    <name evidence="4" type="ORF">SCF082_LOCUS29086</name>
</gene>
<evidence type="ECO:0000256" key="2">
    <source>
        <dbReference type="ARBA" id="ARBA00022737"/>
    </source>
</evidence>
<dbReference type="InterPro" id="IPR000626">
    <property type="entry name" value="Ubiquitin-like_dom"/>
</dbReference>
<dbReference type="Gene3D" id="2.120.10.80">
    <property type="entry name" value="Kelch-type beta propeller"/>
    <property type="match status" value="2"/>
</dbReference>
<keyword evidence="1" id="KW-0880">Kelch repeat</keyword>
<comment type="caution">
    <text evidence="4">The sequence shown here is derived from an EMBL/GenBank/DDBJ whole genome shotgun (WGS) entry which is preliminary data.</text>
</comment>
<dbReference type="SMART" id="SM00612">
    <property type="entry name" value="Kelch"/>
    <property type="match status" value="4"/>
</dbReference>
<organism evidence="4 5">
    <name type="scientific">Durusdinium trenchii</name>
    <dbReference type="NCBI Taxonomy" id="1381693"/>
    <lineage>
        <taxon>Eukaryota</taxon>
        <taxon>Sar</taxon>
        <taxon>Alveolata</taxon>
        <taxon>Dinophyceae</taxon>
        <taxon>Suessiales</taxon>
        <taxon>Symbiodiniaceae</taxon>
        <taxon>Durusdinium</taxon>
    </lineage>
</organism>
<dbReference type="Pfam" id="PF24681">
    <property type="entry name" value="Kelch_KLHDC2_KLHL20_DRC7"/>
    <property type="match status" value="1"/>
</dbReference>
<dbReference type="EMBL" id="CAXAMM010023313">
    <property type="protein sequence ID" value="CAK9053419.1"/>
    <property type="molecule type" value="Genomic_DNA"/>
</dbReference>
<dbReference type="PANTHER" id="PTHR24412">
    <property type="entry name" value="KELCH PROTEIN"/>
    <property type="match status" value="1"/>
</dbReference>
<dbReference type="SUPFAM" id="SSF117281">
    <property type="entry name" value="Kelch motif"/>
    <property type="match status" value="2"/>
</dbReference>
<feature type="domain" description="Ubiquitin-like" evidence="3">
    <location>
        <begin position="7"/>
        <end position="85"/>
    </location>
</feature>
<proteinExistence type="predicted"/>
<keyword evidence="2" id="KW-0677">Repeat</keyword>
<dbReference type="InterPro" id="IPR015915">
    <property type="entry name" value="Kelch-typ_b-propeller"/>
</dbReference>
<accession>A0ABP0MRP9</accession>
<dbReference type="InterPro" id="IPR006652">
    <property type="entry name" value="Kelch_1"/>
</dbReference>
<sequence length="729" mass="79807">MAKQVEGKLCVARANGQQFDVKFDGSDTTLTLKARLYDQMVEGGQSEAVQCSGMKLLHGLDILHDDWVLKDHGIEDGAHLTLVISSFPSGTYNFVSRRDNAPAGSNTTARVQVSFHQDGAFSLSIHESEITSLVRFTDSDPYQMGERYAHEYSGKATAGEEKQIVLKVLDYQRKGIRFQSDPHADLIGEMQESMDEIRLQLPFEAGACNEGKAGLKWISLLKSFKDWPDCKFFCAPHPDPFAPPEEPDPAAPGGRDTFLAALHRRRFEAVGKAHPGSAPSAKLADIFRISELATMTASFLCLADASRLRELSRGTRAVGKNAVFSHPDARALFVSGCQHQDLHLETISHFDPTRHCWRSVLDVSASLSLGSRTFCVPTLLGVDGFLYVCGAQQNNDTMCIHRFDALKSRWTTLPPLPTSRSFCNNWPAISCLEGRIYVCGGSSNDEDYLSAVDCFDPLSFGWEALAPMGTPRACAAAAVLQGKLYVCGGETGTSSLDDFMALDTAERLKPGGSWETLPPMSEPRGGDANGEPNIVACVLEGCLYVRGGHEVDSMERFDPLTHRWESLPPMQTPRYYAAMVAFNHRIYVCGGKDDNDSEELSSVEGFDPETGCWEVLPSMNSKRANAGIVASGGYVYICGGKGCCNKRNPHRSCCVPTRRTQPKHPETKLACTKTITATLLSKVLVPVLAHHLCNLLLPAMCTFKGIFVPVCKVQFYGLPFLLACCLECL</sequence>
<dbReference type="SUPFAM" id="SSF54236">
    <property type="entry name" value="Ubiquitin-like"/>
    <property type="match status" value="1"/>
</dbReference>
<dbReference type="Gene3D" id="3.10.20.90">
    <property type="entry name" value="Phosphatidylinositol 3-kinase Catalytic Subunit, Chain A, domain 1"/>
    <property type="match status" value="1"/>
</dbReference>
<evidence type="ECO:0000259" key="3">
    <source>
        <dbReference type="PROSITE" id="PS50053"/>
    </source>
</evidence>
<evidence type="ECO:0000313" key="4">
    <source>
        <dbReference type="EMBL" id="CAK9053419.1"/>
    </source>
</evidence>
<dbReference type="Proteomes" id="UP001642464">
    <property type="component" value="Unassembled WGS sequence"/>
</dbReference>
<reference evidence="4 5" key="1">
    <citation type="submission" date="2024-02" db="EMBL/GenBank/DDBJ databases">
        <authorList>
            <person name="Chen Y."/>
            <person name="Shah S."/>
            <person name="Dougan E. K."/>
            <person name="Thang M."/>
            <person name="Chan C."/>
        </authorList>
    </citation>
    <scope>NUCLEOTIDE SEQUENCE [LARGE SCALE GENOMIC DNA]</scope>
</reference>
<dbReference type="PRINTS" id="PR00501">
    <property type="entry name" value="KELCHREPEAT"/>
</dbReference>
<dbReference type="PROSITE" id="PS50053">
    <property type="entry name" value="UBIQUITIN_2"/>
    <property type="match status" value="1"/>
</dbReference>
<evidence type="ECO:0000313" key="5">
    <source>
        <dbReference type="Proteomes" id="UP001642464"/>
    </source>
</evidence>